<dbReference type="EMBL" id="JAFNEN010000119">
    <property type="protein sequence ID" value="KAG8193518.1"/>
    <property type="molecule type" value="Genomic_DNA"/>
</dbReference>
<gene>
    <name evidence="1" type="ORF">JTE90_003729</name>
</gene>
<protein>
    <submittedName>
        <fullName evidence="1">Uncharacterized protein</fullName>
    </submittedName>
</protein>
<keyword evidence="2" id="KW-1185">Reference proteome</keyword>
<dbReference type="AlphaFoldDB" id="A0AAV6VCY2"/>
<dbReference type="Proteomes" id="UP000827092">
    <property type="component" value="Unassembled WGS sequence"/>
</dbReference>
<sequence>MLRKPIKLRLGSTQADRVSTVTCNKSIVLAAYAARNGLEKKHLANHLLSQMFCVGAEKLEGGVILQHRTRVFVVAGVSKWHERRLLGNFSLTTRVSVSPKLYSGKVFCSKELCVAFLLLAFFCLEDAGTNAESKPARFLAFSTSCRRPSISSSVVVEDATSSSS</sequence>
<evidence type="ECO:0000313" key="1">
    <source>
        <dbReference type="EMBL" id="KAG8193518.1"/>
    </source>
</evidence>
<evidence type="ECO:0000313" key="2">
    <source>
        <dbReference type="Proteomes" id="UP000827092"/>
    </source>
</evidence>
<proteinExistence type="predicted"/>
<reference evidence="1 2" key="1">
    <citation type="journal article" date="2022" name="Nat. Ecol. Evol.">
        <title>A masculinizing supergene underlies an exaggerated male reproductive morph in a spider.</title>
        <authorList>
            <person name="Hendrickx F."/>
            <person name="De Corte Z."/>
            <person name="Sonet G."/>
            <person name="Van Belleghem S.M."/>
            <person name="Kostlbacher S."/>
            <person name="Vangestel C."/>
        </authorList>
    </citation>
    <scope>NUCLEOTIDE SEQUENCE [LARGE SCALE GENOMIC DNA]</scope>
    <source>
        <strain evidence="1">W744_W776</strain>
    </source>
</reference>
<comment type="caution">
    <text evidence="1">The sequence shown here is derived from an EMBL/GenBank/DDBJ whole genome shotgun (WGS) entry which is preliminary data.</text>
</comment>
<accession>A0AAV6VCY2</accession>
<name>A0AAV6VCY2_9ARAC</name>
<organism evidence="1 2">
    <name type="scientific">Oedothorax gibbosus</name>
    <dbReference type="NCBI Taxonomy" id="931172"/>
    <lineage>
        <taxon>Eukaryota</taxon>
        <taxon>Metazoa</taxon>
        <taxon>Ecdysozoa</taxon>
        <taxon>Arthropoda</taxon>
        <taxon>Chelicerata</taxon>
        <taxon>Arachnida</taxon>
        <taxon>Araneae</taxon>
        <taxon>Araneomorphae</taxon>
        <taxon>Entelegynae</taxon>
        <taxon>Araneoidea</taxon>
        <taxon>Linyphiidae</taxon>
        <taxon>Erigoninae</taxon>
        <taxon>Oedothorax</taxon>
    </lineage>
</organism>